<proteinExistence type="inferred from homology"/>
<dbReference type="OrthoDB" id="3936150at2759"/>
<feature type="transmembrane region" description="Helical" evidence="10">
    <location>
        <begin position="294"/>
        <end position="320"/>
    </location>
</feature>
<evidence type="ECO:0000256" key="1">
    <source>
        <dbReference type="ARBA" id="ARBA00004141"/>
    </source>
</evidence>
<evidence type="ECO:0000256" key="2">
    <source>
        <dbReference type="ARBA" id="ARBA00022692"/>
    </source>
</evidence>
<dbReference type="FunFam" id="1.20.1250.20:FF:000011">
    <property type="entry name" value="MFS multidrug transporter, putative"/>
    <property type="match status" value="1"/>
</dbReference>
<comment type="function">
    <text evidence="6">MFS transporter; part of the gene cluster that mediates the biosynthesis of cercosporin, a light-activated, non-host-selective toxin. The perylenequinone chromophore of cercosporin absorbs light energy to attain an electronically-activated triplet state and produces active oxygen species such as the hydroxyl radical, superoxide, hydrogen peroxide or singlet oxygen upon reaction with oxygen molecules. These reactive oxygen species cause damage to various cellular components including lipids, proteins and nucleic acids. Responsible for secretion and accumulation of cercosporin, but does not play any roles in self-protection against the toxicity of cercosporin.</text>
</comment>
<evidence type="ECO:0000256" key="9">
    <source>
        <dbReference type="SAM" id="MobiDB-lite"/>
    </source>
</evidence>
<feature type="transmembrane region" description="Helical" evidence="10">
    <location>
        <begin position="380"/>
        <end position="398"/>
    </location>
</feature>
<feature type="transmembrane region" description="Helical" evidence="10">
    <location>
        <begin position="410"/>
        <end position="431"/>
    </location>
</feature>
<feature type="domain" description="Major facilitator superfamily (MFS) profile" evidence="11">
    <location>
        <begin position="69"/>
        <end position="499"/>
    </location>
</feature>
<feature type="transmembrane region" description="Helical" evidence="10">
    <location>
        <begin position="452"/>
        <end position="470"/>
    </location>
</feature>
<dbReference type="Pfam" id="PF07690">
    <property type="entry name" value="MFS_1"/>
    <property type="match status" value="1"/>
</dbReference>
<dbReference type="GO" id="GO:0015606">
    <property type="term" value="F:spermidine transmembrane transporter activity"/>
    <property type="evidence" value="ECO:0007669"/>
    <property type="project" value="TreeGrafter"/>
</dbReference>
<protein>
    <recommendedName>
        <fullName evidence="7">Cercosporin MFS transporter CTB4</fullName>
    </recommendedName>
    <alternativeName>
        <fullName evidence="8">Cercosporin toxin biosynthesis cluster protein 4</fullName>
    </alternativeName>
</protein>
<accession>A0A6A6CJ87</accession>
<feature type="transmembrane region" description="Helical" evidence="10">
    <location>
        <begin position="134"/>
        <end position="153"/>
    </location>
</feature>
<evidence type="ECO:0000256" key="10">
    <source>
        <dbReference type="SAM" id="Phobius"/>
    </source>
</evidence>
<evidence type="ECO:0000313" key="12">
    <source>
        <dbReference type="EMBL" id="KAF2167101.1"/>
    </source>
</evidence>
<evidence type="ECO:0000256" key="5">
    <source>
        <dbReference type="ARBA" id="ARBA00038347"/>
    </source>
</evidence>
<dbReference type="EMBL" id="ML993594">
    <property type="protein sequence ID" value="KAF2167101.1"/>
    <property type="molecule type" value="Genomic_DNA"/>
</dbReference>
<keyword evidence="4 10" id="KW-0472">Membrane</keyword>
<dbReference type="CDD" id="cd17323">
    <property type="entry name" value="MFS_Tpo1_MDR_like"/>
    <property type="match status" value="1"/>
</dbReference>
<evidence type="ECO:0000256" key="4">
    <source>
        <dbReference type="ARBA" id="ARBA00023136"/>
    </source>
</evidence>
<keyword evidence="13" id="KW-1185">Reference proteome</keyword>
<dbReference type="AlphaFoldDB" id="A0A6A6CJ87"/>
<feature type="region of interest" description="Disordered" evidence="9">
    <location>
        <begin position="1"/>
        <end position="25"/>
    </location>
</feature>
<evidence type="ECO:0000256" key="7">
    <source>
        <dbReference type="ARBA" id="ARBA00069139"/>
    </source>
</evidence>
<feature type="transmembrane region" description="Helical" evidence="10">
    <location>
        <begin position="476"/>
        <end position="492"/>
    </location>
</feature>
<dbReference type="GeneID" id="54570091"/>
<dbReference type="SUPFAM" id="SSF103473">
    <property type="entry name" value="MFS general substrate transporter"/>
    <property type="match status" value="1"/>
</dbReference>
<dbReference type="PROSITE" id="PS50850">
    <property type="entry name" value="MFS"/>
    <property type="match status" value="1"/>
</dbReference>
<keyword evidence="2 10" id="KW-0812">Transmembrane</keyword>
<evidence type="ECO:0000256" key="8">
    <source>
        <dbReference type="ARBA" id="ARBA00077167"/>
    </source>
</evidence>
<dbReference type="GO" id="GO:0000297">
    <property type="term" value="F:spermine transmembrane transporter activity"/>
    <property type="evidence" value="ECO:0007669"/>
    <property type="project" value="TreeGrafter"/>
</dbReference>
<feature type="transmembrane region" description="Helical" evidence="10">
    <location>
        <begin position="223"/>
        <end position="242"/>
    </location>
</feature>
<evidence type="ECO:0000259" key="11">
    <source>
        <dbReference type="PROSITE" id="PS50850"/>
    </source>
</evidence>
<name>A0A6A6CJ87_ZASCE</name>
<dbReference type="Gene3D" id="1.20.1250.20">
    <property type="entry name" value="MFS general substrate transporter like domains"/>
    <property type="match status" value="1"/>
</dbReference>
<evidence type="ECO:0000313" key="13">
    <source>
        <dbReference type="Proteomes" id="UP000799537"/>
    </source>
</evidence>
<dbReference type="GO" id="GO:0005886">
    <property type="term" value="C:plasma membrane"/>
    <property type="evidence" value="ECO:0007669"/>
    <property type="project" value="TreeGrafter"/>
</dbReference>
<dbReference type="InterPro" id="IPR011701">
    <property type="entry name" value="MFS"/>
</dbReference>
<feature type="transmembrane region" description="Helical" evidence="10">
    <location>
        <begin position="104"/>
        <end position="122"/>
    </location>
</feature>
<evidence type="ECO:0000256" key="3">
    <source>
        <dbReference type="ARBA" id="ARBA00022989"/>
    </source>
</evidence>
<dbReference type="Proteomes" id="UP000799537">
    <property type="component" value="Unassembled WGS sequence"/>
</dbReference>
<feature type="transmembrane region" description="Helical" evidence="10">
    <location>
        <begin position="192"/>
        <end position="211"/>
    </location>
</feature>
<dbReference type="InterPro" id="IPR036259">
    <property type="entry name" value="MFS_trans_sf"/>
</dbReference>
<feature type="transmembrane region" description="Helical" evidence="10">
    <location>
        <begin position="332"/>
        <end position="353"/>
    </location>
</feature>
<dbReference type="InterPro" id="IPR020846">
    <property type="entry name" value="MFS_dom"/>
</dbReference>
<gene>
    <name evidence="12" type="ORF">M409DRAFT_66168</name>
</gene>
<comment type="similarity">
    <text evidence="5">Belongs to the major facilitator superfamily. CAR1 family.</text>
</comment>
<dbReference type="PANTHER" id="PTHR23502">
    <property type="entry name" value="MAJOR FACILITATOR SUPERFAMILY"/>
    <property type="match status" value="1"/>
</dbReference>
<comment type="subcellular location">
    <subcellularLocation>
        <location evidence="1">Membrane</location>
        <topology evidence="1">Multi-pass membrane protein</topology>
    </subcellularLocation>
</comment>
<feature type="compositionally biased region" description="Basic and acidic residues" evidence="9">
    <location>
        <begin position="14"/>
        <end position="25"/>
    </location>
</feature>
<dbReference type="PANTHER" id="PTHR23502:SF38">
    <property type="entry name" value="POLYAMINE TRANSPORTER 4"/>
    <property type="match status" value="1"/>
</dbReference>
<reference evidence="12" key="1">
    <citation type="journal article" date="2020" name="Stud. Mycol.">
        <title>101 Dothideomycetes genomes: a test case for predicting lifestyles and emergence of pathogens.</title>
        <authorList>
            <person name="Haridas S."/>
            <person name="Albert R."/>
            <person name="Binder M."/>
            <person name="Bloem J."/>
            <person name="Labutti K."/>
            <person name="Salamov A."/>
            <person name="Andreopoulos B."/>
            <person name="Baker S."/>
            <person name="Barry K."/>
            <person name="Bills G."/>
            <person name="Bluhm B."/>
            <person name="Cannon C."/>
            <person name="Castanera R."/>
            <person name="Culley D."/>
            <person name="Daum C."/>
            <person name="Ezra D."/>
            <person name="Gonzalez J."/>
            <person name="Henrissat B."/>
            <person name="Kuo A."/>
            <person name="Liang C."/>
            <person name="Lipzen A."/>
            <person name="Lutzoni F."/>
            <person name="Magnuson J."/>
            <person name="Mondo S."/>
            <person name="Nolan M."/>
            <person name="Ohm R."/>
            <person name="Pangilinan J."/>
            <person name="Park H.-J."/>
            <person name="Ramirez L."/>
            <person name="Alfaro M."/>
            <person name="Sun H."/>
            <person name="Tritt A."/>
            <person name="Yoshinaga Y."/>
            <person name="Zwiers L.-H."/>
            <person name="Turgeon B."/>
            <person name="Goodwin S."/>
            <person name="Spatafora J."/>
            <person name="Crous P."/>
            <person name="Grigoriev I."/>
        </authorList>
    </citation>
    <scope>NUCLEOTIDE SEQUENCE</scope>
    <source>
        <strain evidence="12">ATCC 36951</strain>
    </source>
</reference>
<keyword evidence="3 10" id="KW-1133">Transmembrane helix</keyword>
<dbReference type="RefSeq" id="XP_033667990.1">
    <property type="nucleotide sequence ID" value="XM_033816819.1"/>
</dbReference>
<evidence type="ECO:0000256" key="6">
    <source>
        <dbReference type="ARBA" id="ARBA00053977"/>
    </source>
</evidence>
<organism evidence="12 13">
    <name type="scientific">Zasmidium cellare ATCC 36951</name>
    <dbReference type="NCBI Taxonomy" id="1080233"/>
    <lineage>
        <taxon>Eukaryota</taxon>
        <taxon>Fungi</taxon>
        <taxon>Dikarya</taxon>
        <taxon>Ascomycota</taxon>
        <taxon>Pezizomycotina</taxon>
        <taxon>Dothideomycetes</taxon>
        <taxon>Dothideomycetidae</taxon>
        <taxon>Mycosphaerellales</taxon>
        <taxon>Mycosphaerellaceae</taxon>
        <taxon>Zasmidium</taxon>
    </lineage>
</organism>
<sequence length="509" mass="56411">MAMMEPATPQSNFEGEKVDTQPMKDIDEDVDLEATQNRSGIPTATDWYPDAARDPANPQNWSMLKRVFHTAVPTSIAFLCPFGSSVYTPAISSIMADMGVKREVALLPFVFYLLGLAFGPVLAAPLSETFGRRIVYIGALPLFAVFTIGAGFSTNITSLIVCRFFAGASSSPGLSIGSGTTADVWRPNERSVPMAIFVTSVQMGPVFGPLIGGFVVEKRDWRWTQWIMLFGLTIVLAITLFMKETYKLTILKARAKRLGIQGPAEPQRTKGEFIAYFAKKTLSRPIHMVLTEPIVTFFDIYTAFTFGLLNAFFAAFSWVFENTYGFDLGSTGLTYLGQAVGSIVGLAIILYYSQYRWAEETRRLVEVDPKARLPSERKLIIAKIGAPLLPISLFWFGWTARPSVHWISPIITEAFFSCGNLLIFVCALMFLQDCYGSQYGASASASNTFTRYIAAFAFPLFAVQMFEALGNGWACSLLGFVSILLIPIPFAFDRYGERIRARSKYVPEE</sequence>